<sequence length="155" mass="17588">MSKDTEEELIKKEFIERESTEIVSTKIGNEKAESLIISDTPVPSTKKTKTAITTLKDDVFTILSNSSNSKKTEGYRSDNKILLQILIQFQHMNKEFEATVCIFVQQAVKATIKAIKDGKNIQSVIKKLDEYTIDLKILTKLRVVRSLPVRELLNS</sequence>
<organism evidence="1 2">
    <name type="scientific">Funneliformis mosseae</name>
    <name type="common">Endomycorrhizal fungus</name>
    <name type="synonym">Glomus mosseae</name>
    <dbReference type="NCBI Taxonomy" id="27381"/>
    <lineage>
        <taxon>Eukaryota</taxon>
        <taxon>Fungi</taxon>
        <taxon>Fungi incertae sedis</taxon>
        <taxon>Mucoromycota</taxon>
        <taxon>Glomeromycotina</taxon>
        <taxon>Glomeromycetes</taxon>
        <taxon>Glomerales</taxon>
        <taxon>Glomeraceae</taxon>
        <taxon>Funneliformis</taxon>
    </lineage>
</organism>
<keyword evidence="2" id="KW-1185">Reference proteome</keyword>
<dbReference type="AlphaFoldDB" id="A0A9N9E2R0"/>
<accession>A0A9N9E2R0</accession>
<dbReference type="EMBL" id="CAJVPP010004952">
    <property type="protein sequence ID" value="CAG8657748.1"/>
    <property type="molecule type" value="Genomic_DNA"/>
</dbReference>
<gene>
    <name evidence="1" type="ORF">FMOSSE_LOCUS11791</name>
</gene>
<evidence type="ECO:0000313" key="2">
    <source>
        <dbReference type="Proteomes" id="UP000789375"/>
    </source>
</evidence>
<proteinExistence type="predicted"/>
<evidence type="ECO:0000313" key="1">
    <source>
        <dbReference type="EMBL" id="CAG8657748.1"/>
    </source>
</evidence>
<dbReference type="Proteomes" id="UP000789375">
    <property type="component" value="Unassembled WGS sequence"/>
</dbReference>
<name>A0A9N9E2R0_FUNMO</name>
<protein>
    <submittedName>
        <fullName evidence="1">13341_t:CDS:1</fullName>
    </submittedName>
</protein>
<comment type="caution">
    <text evidence="1">The sequence shown here is derived from an EMBL/GenBank/DDBJ whole genome shotgun (WGS) entry which is preliminary data.</text>
</comment>
<reference evidence="1" key="1">
    <citation type="submission" date="2021-06" db="EMBL/GenBank/DDBJ databases">
        <authorList>
            <person name="Kallberg Y."/>
            <person name="Tangrot J."/>
            <person name="Rosling A."/>
        </authorList>
    </citation>
    <scope>NUCLEOTIDE SEQUENCE</scope>
    <source>
        <strain evidence="1">87-6 pot B 2015</strain>
    </source>
</reference>